<evidence type="ECO:0000313" key="1">
    <source>
        <dbReference type="EMBL" id="TBU21590.1"/>
    </source>
</evidence>
<dbReference type="EMBL" id="ML143594">
    <property type="protein sequence ID" value="TBU21590.1"/>
    <property type="molecule type" value="Genomic_DNA"/>
</dbReference>
<dbReference type="Proteomes" id="UP000292957">
    <property type="component" value="Unassembled WGS sequence"/>
</dbReference>
<name>A0A4Q9M3Y9_9APHY</name>
<protein>
    <submittedName>
        <fullName evidence="1">Uncharacterized protein</fullName>
    </submittedName>
</protein>
<reference evidence="1" key="1">
    <citation type="submission" date="2019-01" db="EMBL/GenBank/DDBJ databases">
        <title>Draft genome sequences of three monokaryotic isolates of the white-rot basidiomycete fungus Dichomitus squalens.</title>
        <authorList>
            <consortium name="DOE Joint Genome Institute"/>
            <person name="Lopez S.C."/>
            <person name="Andreopoulos B."/>
            <person name="Pangilinan J."/>
            <person name="Lipzen A."/>
            <person name="Riley R."/>
            <person name="Ahrendt S."/>
            <person name="Ng V."/>
            <person name="Barry K."/>
            <person name="Daum C."/>
            <person name="Grigoriev I.V."/>
            <person name="Hilden K.S."/>
            <person name="Makela M.R."/>
            <person name="de Vries R.P."/>
        </authorList>
    </citation>
    <scope>NUCLEOTIDE SEQUENCE [LARGE SCALE GENOMIC DNA]</scope>
    <source>
        <strain evidence="1">OM18370.1</strain>
    </source>
</reference>
<dbReference type="OrthoDB" id="3065650at2759"/>
<proteinExistence type="predicted"/>
<dbReference type="AlphaFoldDB" id="A0A4Q9M3Y9"/>
<sequence>VLTMYSQSGGKNFTHWWQPSGTTIGALSYIPMQIYEPFHSRKFRAIPQDLVMLRTFRFAHVPSDYLLMRLPDSSCTLSSDQQTLDINDIAYRTFRQLSTEPTVTTIVQAVKALVKSRRDKETPDN</sequence>
<organism evidence="1">
    <name type="scientific">Dichomitus squalens</name>
    <dbReference type="NCBI Taxonomy" id="114155"/>
    <lineage>
        <taxon>Eukaryota</taxon>
        <taxon>Fungi</taxon>
        <taxon>Dikarya</taxon>
        <taxon>Basidiomycota</taxon>
        <taxon>Agaricomycotina</taxon>
        <taxon>Agaricomycetes</taxon>
        <taxon>Polyporales</taxon>
        <taxon>Polyporaceae</taxon>
        <taxon>Dichomitus</taxon>
    </lineage>
</organism>
<feature type="non-terminal residue" evidence="1">
    <location>
        <position position="1"/>
    </location>
</feature>
<gene>
    <name evidence="1" type="ORF">BD311DRAFT_678028</name>
</gene>
<accession>A0A4Q9M3Y9</accession>